<dbReference type="EMBL" id="LAZR01003317">
    <property type="protein sequence ID" value="KKN19625.1"/>
    <property type="molecule type" value="Genomic_DNA"/>
</dbReference>
<organism evidence="1">
    <name type="scientific">marine sediment metagenome</name>
    <dbReference type="NCBI Taxonomy" id="412755"/>
    <lineage>
        <taxon>unclassified sequences</taxon>
        <taxon>metagenomes</taxon>
        <taxon>ecological metagenomes</taxon>
    </lineage>
</organism>
<dbReference type="AlphaFoldDB" id="A0A0F9NJ96"/>
<reference evidence="1" key="1">
    <citation type="journal article" date="2015" name="Nature">
        <title>Complex archaea that bridge the gap between prokaryotes and eukaryotes.</title>
        <authorList>
            <person name="Spang A."/>
            <person name="Saw J.H."/>
            <person name="Jorgensen S.L."/>
            <person name="Zaremba-Niedzwiedzka K."/>
            <person name="Martijn J."/>
            <person name="Lind A.E."/>
            <person name="van Eijk R."/>
            <person name="Schleper C."/>
            <person name="Guy L."/>
            <person name="Ettema T.J."/>
        </authorList>
    </citation>
    <scope>NUCLEOTIDE SEQUENCE</scope>
</reference>
<name>A0A0F9NJ96_9ZZZZ</name>
<evidence type="ECO:0000313" key="1">
    <source>
        <dbReference type="EMBL" id="KKN19625.1"/>
    </source>
</evidence>
<sequence>MVYKQVKGRDSLIRLVRKAIELLADKNVSQMLILSSYKINSVLQENFGVRIKVDIIGRILGRIAKLNQLKRLNTNIPKYRLNVSKVSSLQFF</sequence>
<comment type="caution">
    <text evidence="1">The sequence shown here is derived from an EMBL/GenBank/DDBJ whole genome shotgun (WGS) entry which is preliminary data.</text>
</comment>
<proteinExistence type="predicted"/>
<accession>A0A0F9NJ96</accession>
<gene>
    <name evidence="1" type="ORF">LCGC14_0943800</name>
</gene>
<protein>
    <submittedName>
        <fullName evidence="1">Uncharacterized protein</fullName>
    </submittedName>
</protein>